<name>A0ABS4KAM7_9FIRM</name>
<keyword evidence="4" id="KW-0963">Cytoplasm</keyword>
<dbReference type="Gene3D" id="1.10.1520.10">
    <property type="entry name" value="Ribonuclease III domain"/>
    <property type="match status" value="1"/>
</dbReference>
<accession>A0ABS4KAM7</accession>
<feature type="active site" evidence="4">
    <location>
        <position position="33"/>
    </location>
</feature>
<dbReference type="HAMAP" id="MF_01468">
    <property type="entry name" value="RNase_Mini_III"/>
    <property type="match status" value="1"/>
</dbReference>
<comment type="subunit">
    <text evidence="4">Homodimer.</text>
</comment>
<dbReference type="Pfam" id="PF00636">
    <property type="entry name" value="Ribonuclease_3"/>
    <property type="match status" value="1"/>
</dbReference>
<protein>
    <recommendedName>
        <fullName evidence="4">Mini-ribonuclease 3</fullName>
        <shortName evidence="4">Mini-3</shortName>
        <shortName evidence="4">Mini-RNase 3</shortName>
        <ecNumber evidence="4">3.1.26.-</ecNumber>
    </recommendedName>
    <alternativeName>
        <fullName evidence="4">Mini-RNase III</fullName>
        <shortName evidence="4">Mini-III</shortName>
    </alternativeName>
</protein>
<comment type="caution">
    <text evidence="6">The sequence shown here is derived from an EMBL/GenBank/DDBJ whole genome shotgun (WGS) entry which is preliminary data.</text>
</comment>
<keyword evidence="4" id="KW-0698">rRNA processing</keyword>
<evidence type="ECO:0000256" key="3">
    <source>
        <dbReference type="ARBA" id="ARBA00022801"/>
    </source>
</evidence>
<evidence type="ECO:0000256" key="2">
    <source>
        <dbReference type="ARBA" id="ARBA00022759"/>
    </source>
</evidence>
<keyword evidence="7" id="KW-1185">Reference proteome</keyword>
<dbReference type="GO" id="GO:0016787">
    <property type="term" value="F:hydrolase activity"/>
    <property type="evidence" value="ECO:0007669"/>
    <property type="project" value="UniProtKB-KW"/>
</dbReference>
<dbReference type="PIRSF" id="PIRSF005520">
    <property type="entry name" value="UCP005520"/>
    <property type="match status" value="1"/>
</dbReference>
<evidence type="ECO:0000313" key="7">
    <source>
        <dbReference type="Proteomes" id="UP001519306"/>
    </source>
</evidence>
<dbReference type="PANTHER" id="PTHR34276">
    <property type="entry name" value="MINI-RIBONUCLEASE 3"/>
    <property type="match status" value="1"/>
</dbReference>
<keyword evidence="4" id="KW-0690">Ribosome biogenesis</keyword>
<gene>
    <name evidence="4" type="primary">mrnC</name>
    <name evidence="6" type="ORF">J2Z71_000355</name>
</gene>
<evidence type="ECO:0000313" key="6">
    <source>
        <dbReference type="EMBL" id="MBP2024832.1"/>
    </source>
</evidence>
<keyword evidence="3 4" id="KW-0378">Hydrolase</keyword>
<dbReference type="InterPro" id="IPR008226">
    <property type="entry name" value="Mini3_fam"/>
</dbReference>
<keyword evidence="2 4" id="KW-0255">Endonuclease</keyword>
<comment type="similarity">
    <text evidence="4">Belongs to the MrnC RNase family.</text>
</comment>
<keyword evidence="1 4" id="KW-0540">Nuclease</keyword>
<evidence type="ECO:0000259" key="5">
    <source>
        <dbReference type="Pfam" id="PF00636"/>
    </source>
</evidence>
<dbReference type="SUPFAM" id="SSF69065">
    <property type="entry name" value="RNase III domain-like"/>
    <property type="match status" value="1"/>
</dbReference>
<dbReference type="EC" id="3.1.26.-" evidence="4"/>
<comment type="function">
    <text evidence="4">Involved in correct processing of both the 5' and 3' ends of 23S rRNA precursor. Processes 30S rRNA precursor transcript even in absence of ribonuclease 3 (Rnc); Rnc processes 30S rRNA into smaller rRNA precursors.</text>
</comment>
<reference evidence="6 7" key="1">
    <citation type="submission" date="2021-03" db="EMBL/GenBank/DDBJ databases">
        <title>Genomic Encyclopedia of Type Strains, Phase IV (KMG-IV): sequencing the most valuable type-strain genomes for metagenomic binning, comparative biology and taxonomic classification.</title>
        <authorList>
            <person name="Goeker M."/>
        </authorList>
    </citation>
    <scope>NUCLEOTIDE SEQUENCE [LARGE SCALE GENOMIC DNA]</scope>
    <source>
        <strain evidence="6 7">DSM 27563</strain>
    </source>
</reference>
<comment type="cofactor">
    <cofactor evidence="4">
        <name>Mg(2+)</name>
        <dbReference type="ChEBI" id="CHEBI:18420"/>
    </cofactor>
</comment>
<proteinExistence type="inferred from homology"/>
<dbReference type="EMBL" id="JAGGLJ010000003">
    <property type="protein sequence ID" value="MBP2024832.1"/>
    <property type="molecule type" value="Genomic_DNA"/>
</dbReference>
<comment type="subcellular location">
    <subcellularLocation>
        <location evidence="4">Cytoplasm</location>
    </subcellularLocation>
</comment>
<dbReference type="PANTHER" id="PTHR34276:SF1">
    <property type="entry name" value="MINI-RIBONUCLEASE 3"/>
    <property type="match status" value="1"/>
</dbReference>
<dbReference type="Proteomes" id="UP001519306">
    <property type="component" value="Unassembled WGS sequence"/>
</dbReference>
<evidence type="ECO:0000256" key="1">
    <source>
        <dbReference type="ARBA" id="ARBA00022722"/>
    </source>
</evidence>
<keyword evidence="4" id="KW-0699">rRNA-binding</keyword>
<keyword evidence="4" id="KW-0694">RNA-binding</keyword>
<evidence type="ECO:0000256" key="4">
    <source>
        <dbReference type="HAMAP-Rule" id="MF_01468"/>
    </source>
</evidence>
<dbReference type="InterPro" id="IPR036389">
    <property type="entry name" value="RNase_III_sf"/>
</dbReference>
<sequence>MEENLMFLNVSDKVYDESSIRELSPLALAFLGDGVFELLVRTELLNKNKNPKTLHREAIKSVKASAQATKINRVIDILTEEELGVFRRGRNAKSHTMPKNATVRDYKEATGLEALFGYLYLLNKGSRILELYSLMEEDSES</sequence>
<organism evidence="6 7">
    <name type="scientific">Peptoniphilus stercorisuis</name>
    <dbReference type="NCBI Taxonomy" id="1436965"/>
    <lineage>
        <taxon>Bacteria</taxon>
        <taxon>Bacillati</taxon>
        <taxon>Bacillota</taxon>
        <taxon>Tissierellia</taxon>
        <taxon>Tissierellales</taxon>
        <taxon>Peptoniphilaceae</taxon>
        <taxon>Peptoniphilus</taxon>
    </lineage>
</organism>
<dbReference type="InterPro" id="IPR000999">
    <property type="entry name" value="RNase_III_dom"/>
</dbReference>
<feature type="domain" description="RNase III" evidence="5">
    <location>
        <begin position="27"/>
        <end position="122"/>
    </location>
</feature>
<dbReference type="RefSeq" id="WP_210060140.1">
    <property type="nucleotide sequence ID" value="NZ_JAGGLJ010000003.1"/>
</dbReference>
<keyword evidence="4" id="KW-0460">Magnesium</keyword>